<keyword evidence="3" id="KW-1185">Reference proteome</keyword>
<feature type="domain" description="HTH cro/C1-type" evidence="1">
    <location>
        <begin position="8"/>
        <end position="68"/>
    </location>
</feature>
<protein>
    <submittedName>
        <fullName evidence="2">Helix-turn-helix transcriptional regulator</fullName>
    </submittedName>
</protein>
<dbReference type="EMBL" id="JASBAM010000001">
    <property type="protein sequence ID" value="MDT0112614.1"/>
    <property type="molecule type" value="Genomic_DNA"/>
</dbReference>
<evidence type="ECO:0000259" key="1">
    <source>
        <dbReference type="PROSITE" id="PS50943"/>
    </source>
</evidence>
<sequence>MNYYNQELKDLIDKSGLSLKDISEASNEYETPVTVSYLSKLKNGHMPPPSFKVSYTLATILNGDPSKLLALGVVDRQNEEILELMNLLEERTPEMSSEDIFEEAFRVVRNPLYYTNDNGSFTRYTFSDGKISAEFIPNSN</sequence>
<dbReference type="InterPro" id="IPR010982">
    <property type="entry name" value="Lambda_DNA-bd_dom_sf"/>
</dbReference>
<organism evidence="2 3">
    <name type="scientific">Listeria cossartiae subsp. cayugensis</name>
    <dbReference type="NCBI Taxonomy" id="2713505"/>
    <lineage>
        <taxon>Bacteria</taxon>
        <taxon>Bacillati</taxon>
        <taxon>Bacillota</taxon>
        <taxon>Bacilli</taxon>
        <taxon>Bacillales</taxon>
        <taxon>Listeriaceae</taxon>
        <taxon>Listeria</taxon>
        <taxon>Listeria cossartiae</taxon>
    </lineage>
</organism>
<accession>A0ABU2IKZ1</accession>
<name>A0ABU2IKZ1_9LIST</name>
<dbReference type="SUPFAM" id="SSF47413">
    <property type="entry name" value="lambda repressor-like DNA-binding domains"/>
    <property type="match status" value="1"/>
</dbReference>
<dbReference type="RefSeq" id="WP_311178002.1">
    <property type="nucleotide sequence ID" value="NZ_JASAZZ010000001.1"/>
</dbReference>
<dbReference type="PROSITE" id="PS50943">
    <property type="entry name" value="HTH_CROC1"/>
    <property type="match status" value="1"/>
</dbReference>
<dbReference type="InterPro" id="IPR001387">
    <property type="entry name" value="Cro/C1-type_HTH"/>
</dbReference>
<dbReference type="Gene3D" id="1.10.260.40">
    <property type="entry name" value="lambda repressor-like DNA-binding domains"/>
    <property type="match status" value="1"/>
</dbReference>
<evidence type="ECO:0000313" key="2">
    <source>
        <dbReference type="EMBL" id="MDT0112614.1"/>
    </source>
</evidence>
<reference evidence="2 3" key="1">
    <citation type="submission" date="2023-05" db="EMBL/GenBank/DDBJ databases">
        <title>A Combination of Whole Genome Sequencing and Metagenomics Reveals Diversity of Listeria spp. in Soil Collected from the Nantahala National Forest.</title>
        <authorList>
            <person name="Wang J."/>
            <person name="Schamp C.N."/>
            <person name="Hudson L.K."/>
            <person name="Chaggar H.K."/>
            <person name="Bryan D.W."/>
            <person name="Radosevich M."/>
            <person name="Denes T.G."/>
        </authorList>
    </citation>
    <scope>NUCLEOTIDE SEQUENCE [LARGE SCALE GENOMIC DNA]</scope>
    <source>
        <strain evidence="2 3">UTK S2-0002</strain>
    </source>
</reference>
<proteinExistence type="predicted"/>
<dbReference type="Pfam" id="PF01381">
    <property type="entry name" value="HTH_3"/>
    <property type="match status" value="1"/>
</dbReference>
<dbReference type="Proteomes" id="UP001252688">
    <property type="component" value="Unassembled WGS sequence"/>
</dbReference>
<comment type="caution">
    <text evidence="2">The sequence shown here is derived from an EMBL/GenBank/DDBJ whole genome shotgun (WGS) entry which is preliminary data.</text>
</comment>
<gene>
    <name evidence="2" type="ORF">QJV37_00560</name>
</gene>
<evidence type="ECO:0000313" key="3">
    <source>
        <dbReference type="Proteomes" id="UP001252688"/>
    </source>
</evidence>